<dbReference type="Proteomes" id="UP000001568">
    <property type="component" value="Chromosome 13"/>
</dbReference>
<dbReference type="Proteomes" id="UP000001568">
    <property type="component" value="Chromosome 21"/>
</dbReference>
<dbReference type="KEGG" id="olu:OSTLU_88990"/>
<name>A4S6P3_OSTLU</name>
<dbReference type="PRINTS" id="PR00080">
    <property type="entry name" value="SDRFAMILY"/>
</dbReference>
<dbReference type="OrthoDB" id="191139at2759"/>
<protein>
    <submittedName>
        <fullName evidence="4">Uncharacterized protein</fullName>
    </submittedName>
</protein>
<dbReference type="SUPFAM" id="SSF51735">
    <property type="entry name" value="NAD(P)-binding Rossmann-fold domains"/>
    <property type="match status" value="1"/>
</dbReference>
<accession>A4S6P3</accession>
<dbReference type="GeneID" id="5004980"/>
<feature type="non-terminal residue" evidence="4">
    <location>
        <position position="1"/>
    </location>
</feature>
<reference evidence="4 6" key="1">
    <citation type="journal article" date="2007" name="Proc. Natl. Acad. Sci. U.S.A.">
        <title>The tiny eukaryote Ostreococcus provides genomic insights into the paradox of plankton speciation.</title>
        <authorList>
            <person name="Palenik B."/>
            <person name="Grimwood J."/>
            <person name="Aerts A."/>
            <person name="Rouze P."/>
            <person name="Salamov A."/>
            <person name="Putnam N."/>
            <person name="Dupont C."/>
            <person name="Jorgensen R."/>
            <person name="Derelle E."/>
            <person name="Rombauts S."/>
            <person name="Zhou K."/>
            <person name="Otillar R."/>
            <person name="Merchant S.S."/>
            <person name="Podell S."/>
            <person name="Gaasterland T."/>
            <person name="Napoli C."/>
            <person name="Gendler K."/>
            <person name="Manuell A."/>
            <person name="Tai V."/>
            <person name="Vallon O."/>
            <person name="Piganeau G."/>
            <person name="Jancek S."/>
            <person name="Heijde M."/>
            <person name="Jabbari K."/>
            <person name="Bowler C."/>
            <person name="Lohr M."/>
            <person name="Robbens S."/>
            <person name="Werner G."/>
            <person name="Dubchak I."/>
            <person name="Pazour G.J."/>
            <person name="Ren Q."/>
            <person name="Paulsen I."/>
            <person name="Delwiche C."/>
            <person name="Schmutz J."/>
            <person name="Rokhsar D."/>
            <person name="Van de Peer Y."/>
            <person name="Moreau H."/>
            <person name="Grigoriev I.V."/>
        </authorList>
    </citation>
    <scope>NUCLEOTIDE SEQUENCE [LARGE SCALE GENOMIC DNA]</scope>
    <source>
        <strain evidence="4 6">CCE9901</strain>
    </source>
</reference>
<dbReference type="HOGENOM" id="CLU_010194_44_2_1"/>
<dbReference type="GO" id="GO:0016491">
    <property type="term" value="F:oxidoreductase activity"/>
    <property type="evidence" value="ECO:0007669"/>
    <property type="project" value="UniProtKB-KW"/>
</dbReference>
<evidence type="ECO:0000313" key="5">
    <source>
        <dbReference type="EMBL" id="ABP01270.1"/>
    </source>
</evidence>
<dbReference type="OMA" id="VKSCEAY"/>
<dbReference type="AlphaFoldDB" id="A4S6P3"/>
<evidence type="ECO:0000256" key="1">
    <source>
        <dbReference type="ARBA" id="ARBA00006484"/>
    </source>
</evidence>
<dbReference type="Gene3D" id="3.40.50.720">
    <property type="entry name" value="NAD(P)-binding Rossmann-like Domain"/>
    <property type="match status" value="1"/>
</dbReference>
<evidence type="ECO:0000313" key="6">
    <source>
        <dbReference type="Proteomes" id="UP000001568"/>
    </source>
</evidence>
<dbReference type="PANTHER" id="PTHR24320">
    <property type="entry name" value="RETINOL DEHYDROGENASE"/>
    <property type="match status" value="1"/>
</dbReference>
<evidence type="ECO:0000313" key="4">
    <source>
        <dbReference type="EMBL" id="ABO99276.1"/>
    </source>
</evidence>
<proteinExistence type="inferred from homology"/>
<comment type="similarity">
    <text evidence="1 3">Belongs to the short-chain dehydrogenases/reductases (SDR) family.</text>
</comment>
<evidence type="ECO:0000256" key="2">
    <source>
        <dbReference type="ARBA" id="ARBA00023002"/>
    </source>
</evidence>
<organism evidence="4 6">
    <name type="scientific">Ostreococcus lucimarinus (strain CCE9901)</name>
    <dbReference type="NCBI Taxonomy" id="436017"/>
    <lineage>
        <taxon>Eukaryota</taxon>
        <taxon>Viridiplantae</taxon>
        <taxon>Chlorophyta</taxon>
        <taxon>Mamiellophyceae</taxon>
        <taxon>Mamiellales</taxon>
        <taxon>Bathycoccaceae</taxon>
        <taxon>Ostreococcus</taxon>
    </lineage>
</organism>
<keyword evidence="2" id="KW-0560">Oxidoreductase</keyword>
<dbReference type="RefSeq" id="XP_001422911.1">
    <property type="nucleotide sequence ID" value="XM_001422874.1"/>
</dbReference>
<dbReference type="EMBL" id="CP000593">
    <property type="protein sequence ID" value="ABO99276.1"/>
    <property type="molecule type" value="Genomic_DNA"/>
</dbReference>
<gene>
    <name evidence="4" type="ORF">OSTLU_88990</name>
    <name evidence="5" type="ORF">OSTLU_89854</name>
</gene>
<dbReference type="EMBL" id="CP000601">
    <property type="protein sequence ID" value="ABP01270.1"/>
    <property type="molecule type" value="Genomic_DNA"/>
</dbReference>
<dbReference type="KEGG" id="olu:OSTLU_89854"/>
<dbReference type="Pfam" id="PF00106">
    <property type="entry name" value="adh_short"/>
    <property type="match status" value="1"/>
</dbReference>
<dbReference type="PRINTS" id="PR00081">
    <property type="entry name" value="GDHRDH"/>
</dbReference>
<dbReference type="PANTHER" id="PTHR24320:SF148">
    <property type="entry name" value="NAD(P)-BINDING ROSSMANN-FOLD SUPERFAMILY PROTEIN"/>
    <property type="match status" value="1"/>
</dbReference>
<dbReference type="InterPro" id="IPR036291">
    <property type="entry name" value="NAD(P)-bd_dom_sf"/>
</dbReference>
<evidence type="ECO:0000256" key="3">
    <source>
        <dbReference type="RuleBase" id="RU000363"/>
    </source>
</evidence>
<dbReference type="InterPro" id="IPR002347">
    <property type="entry name" value="SDR_fam"/>
</dbReference>
<sequence>VSRAKWIKSSLRRDVASRARSRPTVVDVVQRSAMGIRAACAVDMRGKIAVVTGANTGIGLQTARLLADAGARVVMACRSIDRARAALEYASNGGANDVAVMALDLSDAASVRAFAEKFGKEYEKLDVLVNNAGLNGASGYSGPKTTKQGYDICMGVNYLGHFMLTSLLLPQLMKSDGARVVALSSVTTWFGSNKYQYYYKGASKTKGNYGSSKLACLAMTVELQRRLDAAYPDNKIVCAAADPGFVASNIWRDYNPVLRKIMSILALTPAQGAMTSVNAASLPSITKATLYMPFKIKMSKLFKMHKSATYMFGMPLLSKAFAGFGADAMAPRAKNAESNAKLWDLSIEFCKENGVKSCEAYNL</sequence>
<dbReference type="RefSeq" id="XP_001420983.1">
    <property type="nucleotide sequence ID" value="XM_001420946.1"/>
</dbReference>
<dbReference type="GeneID" id="5006889"/>
<dbReference type="eggNOG" id="KOG1208">
    <property type="taxonomic scope" value="Eukaryota"/>
</dbReference>
<dbReference type="Gramene" id="ABP01270">
    <property type="protein sequence ID" value="ABP01270"/>
    <property type="gene ID" value="OSTLU_89854"/>
</dbReference>
<dbReference type="Gramene" id="ABO99276">
    <property type="protein sequence ID" value="ABO99276"/>
    <property type="gene ID" value="OSTLU_88990"/>
</dbReference>
<keyword evidence="6" id="KW-1185">Reference proteome</keyword>